<organism evidence="1 2">
    <name type="scientific">Araneus ventricosus</name>
    <name type="common">Orbweaver spider</name>
    <name type="synonym">Epeira ventricosa</name>
    <dbReference type="NCBI Taxonomy" id="182803"/>
    <lineage>
        <taxon>Eukaryota</taxon>
        <taxon>Metazoa</taxon>
        <taxon>Ecdysozoa</taxon>
        <taxon>Arthropoda</taxon>
        <taxon>Chelicerata</taxon>
        <taxon>Arachnida</taxon>
        <taxon>Araneae</taxon>
        <taxon>Araneomorphae</taxon>
        <taxon>Entelegynae</taxon>
        <taxon>Araneoidea</taxon>
        <taxon>Araneidae</taxon>
        <taxon>Araneus</taxon>
    </lineage>
</organism>
<evidence type="ECO:0000313" key="2">
    <source>
        <dbReference type="Proteomes" id="UP000499080"/>
    </source>
</evidence>
<dbReference type="Proteomes" id="UP000499080">
    <property type="component" value="Unassembled WGS sequence"/>
</dbReference>
<dbReference type="EMBL" id="BGPR01000609">
    <property type="protein sequence ID" value="GBM28329.1"/>
    <property type="molecule type" value="Genomic_DNA"/>
</dbReference>
<comment type="caution">
    <text evidence="1">The sequence shown here is derived from an EMBL/GenBank/DDBJ whole genome shotgun (WGS) entry which is preliminary data.</text>
</comment>
<proteinExistence type="predicted"/>
<protein>
    <submittedName>
        <fullName evidence="1">Uncharacterized protein</fullName>
    </submittedName>
</protein>
<dbReference type="AlphaFoldDB" id="A0A4Y2EJC3"/>
<keyword evidence="2" id="KW-1185">Reference proteome</keyword>
<sequence>MFLSGVFRDLGLVGGGGGWRTNQEPGSRRGGEAKVNFWSQSGVTSKEQLITCSIRRSGSIDILIGADAADKLMPDVYQLLPSGFAANEK</sequence>
<gene>
    <name evidence="1" type="ORF">AVEN_229513_1</name>
</gene>
<reference evidence="1 2" key="1">
    <citation type="journal article" date="2019" name="Sci. Rep.">
        <title>Orb-weaving spider Araneus ventricosus genome elucidates the spidroin gene catalogue.</title>
        <authorList>
            <person name="Kono N."/>
            <person name="Nakamura H."/>
            <person name="Ohtoshi R."/>
            <person name="Moran D.A.P."/>
            <person name="Shinohara A."/>
            <person name="Yoshida Y."/>
            <person name="Fujiwara M."/>
            <person name="Mori M."/>
            <person name="Tomita M."/>
            <person name="Arakawa K."/>
        </authorList>
    </citation>
    <scope>NUCLEOTIDE SEQUENCE [LARGE SCALE GENOMIC DNA]</scope>
</reference>
<accession>A0A4Y2EJC3</accession>
<evidence type="ECO:0000313" key="1">
    <source>
        <dbReference type="EMBL" id="GBM28329.1"/>
    </source>
</evidence>
<name>A0A4Y2EJC3_ARAVE</name>